<dbReference type="PANTHER" id="PTHR21343">
    <property type="entry name" value="DETHIOBIOTIN SYNTHETASE"/>
    <property type="match status" value="1"/>
</dbReference>
<dbReference type="GO" id="GO:0071555">
    <property type="term" value="P:cell wall organization"/>
    <property type="evidence" value="ECO:0007669"/>
    <property type="project" value="UniProtKB-KW"/>
</dbReference>
<organism evidence="4 5">
    <name type="scientific">Desulforamulus hydrothermalis Lam5 = DSM 18033</name>
    <dbReference type="NCBI Taxonomy" id="1121428"/>
    <lineage>
        <taxon>Bacteria</taxon>
        <taxon>Bacillati</taxon>
        <taxon>Bacillota</taxon>
        <taxon>Clostridia</taxon>
        <taxon>Eubacteriales</taxon>
        <taxon>Peptococcaceae</taxon>
        <taxon>Desulforamulus</taxon>
    </lineage>
</organism>
<evidence type="ECO:0000313" key="4">
    <source>
        <dbReference type="EMBL" id="CCO09475.1"/>
    </source>
</evidence>
<comment type="pathway">
    <text evidence="2">Cell wall biogenesis; peptidoglycan biosynthesis.</text>
</comment>
<dbReference type="InterPro" id="IPR029062">
    <property type="entry name" value="Class_I_gatase-like"/>
</dbReference>
<keyword evidence="2" id="KW-0961">Cell wall biogenesis/degradation</keyword>
<accession>K8E1C5</accession>
<comment type="similarity">
    <text evidence="2">Belongs to the CobB/CobQ family. GatD subfamily.</text>
</comment>
<keyword evidence="1 2" id="KW-0315">Glutamine amidotransferase</keyword>
<comment type="catalytic activity">
    <reaction evidence="2">
        <text>beta-D-GlcNAc-(1-&gt;4)-Mur2Ac(oyl-L-Ala-gamma-D-Glu-L-Lys-D-Ala-D-Ala)-di-trans,octa-cis-undecaprenyl diphosphate + L-glutamine + ATP + H2O = beta-D-GlcNAc-(1-&gt;4)-Mur2Ac(oyl-L-Ala-D-isoglutaminyl-L-Lys-D-Ala-D-Ala)-di-trans,octa-cis-undecaprenyl diphosphate + L-glutamate + ADP + phosphate + H(+)</text>
        <dbReference type="Rhea" id="RHEA:57928"/>
        <dbReference type="ChEBI" id="CHEBI:15377"/>
        <dbReference type="ChEBI" id="CHEBI:15378"/>
        <dbReference type="ChEBI" id="CHEBI:29985"/>
        <dbReference type="ChEBI" id="CHEBI:30616"/>
        <dbReference type="ChEBI" id="CHEBI:43474"/>
        <dbReference type="ChEBI" id="CHEBI:58359"/>
        <dbReference type="ChEBI" id="CHEBI:60033"/>
        <dbReference type="ChEBI" id="CHEBI:62233"/>
        <dbReference type="ChEBI" id="CHEBI:456216"/>
        <dbReference type="EC" id="6.3.5.13"/>
    </reaction>
</comment>
<name>K8E1C5_9FIRM</name>
<dbReference type="PROSITE" id="PS51274">
    <property type="entry name" value="GATASE_COBBQ"/>
    <property type="match status" value="1"/>
</dbReference>
<dbReference type="GO" id="GO:0004359">
    <property type="term" value="F:glutaminase activity"/>
    <property type="evidence" value="ECO:0007669"/>
    <property type="project" value="UniProtKB-UniRule"/>
</dbReference>
<sequence length="239" mass="26389">MLKVCHLYPDLLNLYGDRGNVIAFVQRCRWRGIPVEVLEINVGQPVNFNEIDFLFLGGGSDREQSLMSADLIKRKEALQEAVADGLVVLAICGGYQMLGQYYLTHQGQKIPGLGILDLYTKAGRQRMIGNVVIEVNINGEPVQVVGFENHSGQTFVGNLEPLGKVLAGFGNNGQDGLEGVRYQNVFGTYLHGPLLPKNYRLTDYFISLALQRRGLPAELTALDNRLEEAAVQAMVSRLL</sequence>
<dbReference type="UniPathway" id="UPA00219"/>
<dbReference type="EMBL" id="CAOS01000016">
    <property type="protein sequence ID" value="CCO09475.1"/>
    <property type="molecule type" value="Genomic_DNA"/>
</dbReference>
<dbReference type="GO" id="GO:0016740">
    <property type="term" value="F:transferase activity"/>
    <property type="evidence" value="ECO:0007669"/>
    <property type="project" value="UniProtKB-KW"/>
</dbReference>
<gene>
    <name evidence="2" type="primary">gatD</name>
    <name evidence="4" type="ORF">DESHY_90007</name>
</gene>
<feature type="binding site" evidence="2">
    <location>
        <position position="126"/>
    </location>
    <ligand>
        <name>substrate</name>
    </ligand>
</feature>
<evidence type="ECO:0000259" key="3">
    <source>
        <dbReference type="Pfam" id="PF07685"/>
    </source>
</evidence>
<keyword evidence="4" id="KW-0808">Transferase</keyword>
<evidence type="ECO:0000256" key="1">
    <source>
        <dbReference type="ARBA" id="ARBA00022962"/>
    </source>
</evidence>
<dbReference type="HAMAP" id="MF_02213">
    <property type="entry name" value="Lipid_II_synth_GatD"/>
    <property type="match status" value="1"/>
</dbReference>
<dbReference type="eggNOG" id="COG3442">
    <property type="taxonomic scope" value="Bacteria"/>
</dbReference>
<protein>
    <recommendedName>
        <fullName evidence="2">Lipid II isoglutaminyl synthase (glutamine-hydrolyzing) subunit GatD</fullName>
        <ecNumber evidence="2">6.3.5.13</ecNumber>
    </recommendedName>
    <alternativeName>
        <fullName evidence="2">Lipid II isoglutaminyl synthase glutaminase subunit</fullName>
        <ecNumber evidence="2">3.5.1.2</ecNumber>
    </alternativeName>
</protein>
<keyword evidence="2" id="KW-0378">Hydrolase</keyword>
<keyword evidence="2" id="KW-0133">Cell shape</keyword>
<comment type="catalytic activity">
    <reaction evidence="2">
        <text>L-glutamine + H2O = L-glutamate + NH4(+)</text>
        <dbReference type="Rhea" id="RHEA:15889"/>
        <dbReference type="ChEBI" id="CHEBI:15377"/>
        <dbReference type="ChEBI" id="CHEBI:28938"/>
        <dbReference type="ChEBI" id="CHEBI:29985"/>
        <dbReference type="ChEBI" id="CHEBI:58359"/>
        <dbReference type="EC" id="3.5.1.2"/>
    </reaction>
</comment>
<dbReference type="GO" id="GO:0009252">
    <property type="term" value="P:peptidoglycan biosynthetic process"/>
    <property type="evidence" value="ECO:0007669"/>
    <property type="project" value="UniProtKB-UniRule"/>
</dbReference>
<comment type="caution">
    <text evidence="4">The sequence shown here is derived from an EMBL/GenBank/DDBJ whole genome shotgun (WGS) entry which is preliminary data.</text>
</comment>
<feature type="domain" description="CobB/CobQ-like glutamine amidotransferase" evidence="3">
    <location>
        <begin position="3"/>
        <end position="198"/>
    </location>
</feature>
<dbReference type="GO" id="GO:0140282">
    <property type="term" value="F:carbon-nitrogen ligase activity on lipid II"/>
    <property type="evidence" value="ECO:0007669"/>
    <property type="project" value="UniProtKB-UniRule"/>
</dbReference>
<dbReference type="Pfam" id="PF07685">
    <property type="entry name" value="GATase_3"/>
    <property type="match status" value="1"/>
</dbReference>
<dbReference type="InterPro" id="IPR033949">
    <property type="entry name" value="CobQ_GATase1"/>
</dbReference>
<keyword evidence="2" id="KW-0436">Ligase</keyword>
<dbReference type="AlphaFoldDB" id="K8E1C5"/>
<evidence type="ECO:0000313" key="5">
    <source>
        <dbReference type="Proteomes" id="UP000009315"/>
    </source>
</evidence>
<feature type="active site" description="Nucleophile" evidence="2">
    <location>
        <position position="92"/>
    </location>
</feature>
<keyword evidence="5" id="KW-1185">Reference proteome</keyword>
<dbReference type="SUPFAM" id="SSF52317">
    <property type="entry name" value="Class I glutamine amidotransferase-like"/>
    <property type="match status" value="1"/>
</dbReference>
<comment type="subunit">
    <text evidence="2">Forms a heterodimer with MurT.</text>
</comment>
<keyword evidence="2" id="KW-0573">Peptidoglycan synthesis</keyword>
<dbReference type="InterPro" id="IPR043702">
    <property type="entry name" value="Lipid_II_synth_GatD"/>
</dbReference>
<dbReference type="CDD" id="cd01750">
    <property type="entry name" value="GATase1_CobQ"/>
    <property type="match status" value="1"/>
</dbReference>
<dbReference type="STRING" id="1121428.DESHY_90007"/>
<dbReference type="Proteomes" id="UP000009315">
    <property type="component" value="Unassembled WGS sequence"/>
</dbReference>
<dbReference type="PANTHER" id="PTHR21343:SF9">
    <property type="entry name" value="LIPID II ISOGLUTAMINYL SYNTHASE (GLUTAMINE-HYDROLYZING) SUBUNIT GATD"/>
    <property type="match status" value="1"/>
</dbReference>
<dbReference type="EC" id="6.3.5.13" evidence="2"/>
<comment type="function">
    <text evidence="2">The lipid II isoglutaminyl synthase complex catalyzes the formation of alpha-D-isoglutamine in the cell wall lipid II stem peptide. The GatD subunit catalyzes the hydrolysis of glutamine to glutamate and ammonia. The resulting ammonia molecule is channeled to the active site of MurT.</text>
</comment>
<feature type="active site" evidence="2">
    <location>
        <position position="191"/>
    </location>
</feature>
<dbReference type="GO" id="GO:0009236">
    <property type="term" value="P:cobalamin biosynthetic process"/>
    <property type="evidence" value="ECO:0007669"/>
    <property type="project" value="InterPro"/>
</dbReference>
<evidence type="ECO:0000256" key="2">
    <source>
        <dbReference type="HAMAP-Rule" id="MF_02213"/>
    </source>
</evidence>
<dbReference type="OrthoDB" id="9782045at2"/>
<dbReference type="GO" id="GO:0008360">
    <property type="term" value="P:regulation of cell shape"/>
    <property type="evidence" value="ECO:0007669"/>
    <property type="project" value="UniProtKB-KW"/>
</dbReference>
<proteinExistence type="inferred from homology"/>
<dbReference type="InterPro" id="IPR011698">
    <property type="entry name" value="GATase_3"/>
</dbReference>
<reference evidence="4 5" key="1">
    <citation type="journal article" date="2013" name="Genome Announc.">
        <title>Genome Sequence of the Sulfate-Reducing Bacterium Desulfotomaculum hydrothermale Lam5(T).</title>
        <authorList>
            <person name="Amin O."/>
            <person name="Fardeau M.L."/>
            <person name="Valette O."/>
            <person name="Hirschler-Rea A."/>
            <person name="Barbe V."/>
            <person name="Medigue C."/>
            <person name="Vacherie B."/>
            <person name="Ollivier B."/>
            <person name="Bertin P.N."/>
            <person name="Dolla A."/>
        </authorList>
    </citation>
    <scope>NUCLEOTIDE SEQUENCE [LARGE SCALE GENOMIC DNA]</scope>
    <source>
        <strain evidence="5">Lam5 / DSM 18033</strain>
    </source>
</reference>
<dbReference type="Gene3D" id="3.40.50.880">
    <property type="match status" value="1"/>
</dbReference>
<dbReference type="RefSeq" id="WP_008413506.1">
    <property type="nucleotide sequence ID" value="NZ_CAOS01000016.1"/>
</dbReference>
<dbReference type="EC" id="3.5.1.2" evidence="2"/>